<gene>
    <name evidence="1" type="ORF">EVAR_60631_1</name>
</gene>
<evidence type="ECO:0000313" key="1">
    <source>
        <dbReference type="EMBL" id="GBP95824.1"/>
    </source>
</evidence>
<dbReference type="Proteomes" id="UP000299102">
    <property type="component" value="Unassembled WGS sequence"/>
</dbReference>
<proteinExistence type="predicted"/>
<organism evidence="1 2">
    <name type="scientific">Eumeta variegata</name>
    <name type="common">Bagworm moth</name>
    <name type="synonym">Eumeta japonica</name>
    <dbReference type="NCBI Taxonomy" id="151549"/>
    <lineage>
        <taxon>Eukaryota</taxon>
        <taxon>Metazoa</taxon>
        <taxon>Ecdysozoa</taxon>
        <taxon>Arthropoda</taxon>
        <taxon>Hexapoda</taxon>
        <taxon>Insecta</taxon>
        <taxon>Pterygota</taxon>
        <taxon>Neoptera</taxon>
        <taxon>Endopterygota</taxon>
        <taxon>Lepidoptera</taxon>
        <taxon>Glossata</taxon>
        <taxon>Ditrysia</taxon>
        <taxon>Tineoidea</taxon>
        <taxon>Psychidae</taxon>
        <taxon>Oiketicinae</taxon>
        <taxon>Eumeta</taxon>
    </lineage>
</organism>
<name>A0A4C2A9E8_EUMVA</name>
<accession>A0A4C2A9E8</accession>
<evidence type="ECO:0000313" key="2">
    <source>
        <dbReference type="Proteomes" id="UP000299102"/>
    </source>
</evidence>
<keyword evidence="2" id="KW-1185">Reference proteome</keyword>
<reference evidence="1 2" key="1">
    <citation type="journal article" date="2019" name="Commun. Biol.">
        <title>The bagworm genome reveals a unique fibroin gene that provides high tensile strength.</title>
        <authorList>
            <person name="Kono N."/>
            <person name="Nakamura H."/>
            <person name="Ohtoshi R."/>
            <person name="Tomita M."/>
            <person name="Numata K."/>
            <person name="Arakawa K."/>
        </authorList>
    </citation>
    <scope>NUCLEOTIDE SEQUENCE [LARGE SCALE GENOMIC DNA]</scope>
</reference>
<sequence>MNSALFSNPDVSLHTAPTFIESRHLRRPANLTWLSIRDCCNLEFQAQEVLTQYTETSRESRRTSASIYRPITASARTTYIAYITDILLSRGVIEVAAVTYGSERKPPCTGSSYRTVRASRSMHRASGRAIIMTVLEYETKDITTSSCTTLTVINNSCWRYDTATVVDVRTARIATVIIPKGGRLRPPPAHPTFRGP</sequence>
<dbReference type="AlphaFoldDB" id="A0A4C2A9E8"/>
<dbReference type="EMBL" id="BGZK01002686">
    <property type="protein sequence ID" value="GBP95824.1"/>
    <property type="molecule type" value="Genomic_DNA"/>
</dbReference>
<protein>
    <submittedName>
        <fullName evidence="1">Uncharacterized protein</fullName>
    </submittedName>
</protein>
<comment type="caution">
    <text evidence="1">The sequence shown here is derived from an EMBL/GenBank/DDBJ whole genome shotgun (WGS) entry which is preliminary data.</text>
</comment>